<evidence type="ECO:0000313" key="3">
    <source>
        <dbReference type="Proteomes" id="UP000306274"/>
    </source>
</evidence>
<protein>
    <recommendedName>
        <fullName evidence="4">NYN domain-containing protein</fullName>
    </recommendedName>
</protein>
<dbReference type="InterPro" id="IPR029787">
    <property type="entry name" value="Nucleotide_cyclase"/>
</dbReference>
<evidence type="ECO:0008006" key="4">
    <source>
        <dbReference type="Google" id="ProtNLM"/>
    </source>
</evidence>
<gene>
    <name evidence="2" type="ORF">E5Z02_01500</name>
</gene>
<dbReference type="SUPFAM" id="SSF55073">
    <property type="entry name" value="Nucleotide cyclase"/>
    <property type="match status" value="1"/>
</dbReference>
<sequence length="269" mass="29055">MAAWPDFYPCTCIAVDAQAYGSNNDRRQSEIQHDLPRLLDHAARRAGLDRDQWQIQRKGDEQLAVRPVDGSEPRLVDDYIRHLVAELRDYNAQRVPEARMRLRAAIHQGLVELADNGFAGTAVVVTSRLLNARPLYEALAEHPGADLVLVLSDEVFRSTVVGRHTSLLPEDFTRVDAQVKEYGAAAWLRVPEIGSSAAFARASGRAESSRHADHASEGSAAARSGLDVASGSDRAGISNEYQADQVSVNNLSGPVDARGAVFGFGSAGG</sequence>
<dbReference type="Proteomes" id="UP000306274">
    <property type="component" value="Unassembled WGS sequence"/>
</dbReference>
<evidence type="ECO:0000256" key="1">
    <source>
        <dbReference type="SAM" id="MobiDB-lite"/>
    </source>
</evidence>
<proteinExistence type="predicted"/>
<name>A0ABY2PMA8_9ACTN</name>
<evidence type="ECO:0000313" key="2">
    <source>
        <dbReference type="EMBL" id="TGZ12027.1"/>
    </source>
</evidence>
<dbReference type="RefSeq" id="WP_136015307.1">
    <property type="nucleotide sequence ID" value="NZ_SRZK01000007.1"/>
</dbReference>
<feature type="region of interest" description="Disordered" evidence="1">
    <location>
        <begin position="208"/>
        <end position="233"/>
    </location>
</feature>
<accession>A0ABY2PMA8</accession>
<dbReference type="EMBL" id="SRZK01000007">
    <property type="protein sequence ID" value="TGZ12027.1"/>
    <property type="molecule type" value="Genomic_DNA"/>
</dbReference>
<reference evidence="2 3" key="1">
    <citation type="submission" date="2019-04" db="EMBL/GenBank/DDBJ databases">
        <title>Streptomyces rhizosphaericola sp. nov., an actinobacterium isolated from the wheat rhizosphere.</title>
        <authorList>
            <person name="Vargas Hoyos H.A."/>
            <person name="Santos S.N."/>
            <person name="Genuario D.B."/>
            <person name="Melo I.S."/>
            <person name="Da Silva L.J."/>
            <person name="Da Silva F.S.P."/>
            <person name="Zucchi T.D."/>
        </authorList>
    </citation>
    <scope>NUCLEOTIDE SEQUENCE [LARGE SCALE GENOMIC DNA]</scope>
    <source>
        <strain evidence="2 3">1AS2c</strain>
    </source>
</reference>
<keyword evidence="3" id="KW-1185">Reference proteome</keyword>
<comment type="caution">
    <text evidence="2">The sequence shown here is derived from an EMBL/GenBank/DDBJ whole genome shotgun (WGS) entry which is preliminary data.</text>
</comment>
<organism evidence="2 3">
    <name type="scientific">Streptomyces rhizosphaericola</name>
    <dbReference type="NCBI Taxonomy" id="2564098"/>
    <lineage>
        <taxon>Bacteria</taxon>
        <taxon>Bacillati</taxon>
        <taxon>Actinomycetota</taxon>
        <taxon>Actinomycetes</taxon>
        <taxon>Kitasatosporales</taxon>
        <taxon>Streptomycetaceae</taxon>
        <taxon>Streptomyces</taxon>
    </lineage>
</organism>